<evidence type="ECO:0000256" key="3">
    <source>
        <dbReference type="SAM" id="Phobius"/>
    </source>
</evidence>
<organism evidence="5 6">
    <name type="scientific">Ureibacillus yapensis</name>
    <dbReference type="NCBI Taxonomy" id="2304605"/>
    <lineage>
        <taxon>Bacteria</taxon>
        <taxon>Bacillati</taxon>
        <taxon>Bacillota</taxon>
        <taxon>Bacilli</taxon>
        <taxon>Bacillales</taxon>
        <taxon>Caryophanaceae</taxon>
        <taxon>Ureibacillus</taxon>
    </lineage>
</organism>
<dbReference type="PANTHER" id="PTHR10587">
    <property type="entry name" value="GLYCOSYL TRANSFERASE-RELATED"/>
    <property type="match status" value="1"/>
</dbReference>
<dbReference type="PROSITE" id="PS51677">
    <property type="entry name" value="NODB"/>
    <property type="match status" value="1"/>
</dbReference>
<proteinExistence type="predicted"/>
<dbReference type="GO" id="GO:0005975">
    <property type="term" value="P:carbohydrate metabolic process"/>
    <property type="evidence" value="ECO:0007669"/>
    <property type="project" value="InterPro"/>
</dbReference>
<dbReference type="InterPro" id="IPR037126">
    <property type="entry name" value="PdaC/RsiV-like_sf"/>
</dbReference>
<gene>
    <name evidence="5" type="ORF">D1B33_12000</name>
</gene>
<dbReference type="InterPro" id="IPR002509">
    <property type="entry name" value="NODB_dom"/>
</dbReference>
<dbReference type="GO" id="GO:0016020">
    <property type="term" value="C:membrane"/>
    <property type="evidence" value="ECO:0007669"/>
    <property type="project" value="TreeGrafter"/>
</dbReference>
<evidence type="ECO:0000256" key="2">
    <source>
        <dbReference type="ARBA" id="ARBA00022801"/>
    </source>
</evidence>
<dbReference type="InterPro" id="IPR021729">
    <property type="entry name" value="DUF3298"/>
</dbReference>
<keyword evidence="1" id="KW-0479">Metal-binding</keyword>
<dbReference type="SUPFAM" id="SSF88713">
    <property type="entry name" value="Glycoside hydrolase/deacetylase"/>
    <property type="match status" value="1"/>
</dbReference>
<name>A0A396S6S8_9BACL</name>
<keyword evidence="2" id="KW-0378">Hydrolase</keyword>
<dbReference type="GO" id="GO:0016810">
    <property type="term" value="F:hydrolase activity, acting on carbon-nitrogen (but not peptide) bonds"/>
    <property type="evidence" value="ECO:0007669"/>
    <property type="project" value="InterPro"/>
</dbReference>
<dbReference type="GO" id="GO:0046872">
    <property type="term" value="F:metal ion binding"/>
    <property type="evidence" value="ECO:0007669"/>
    <property type="project" value="UniProtKB-KW"/>
</dbReference>
<feature type="transmembrane region" description="Helical" evidence="3">
    <location>
        <begin position="21"/>
        <end position="40"/>
    </location>
</feature>
<dbReference type="AlphaFoldDB" id="A0A396S6S8"/>
<dbReference type="PANTHER" id="PTHR10587:SF133">
    <property type="entry name" value="CHITIN DEACETYLASE 1-RELATED"/>
    <property type="match status" value="1"/>
</dbReference>
<evidence type="ECO:0000313" key="5">
    <source>
        <dbReference type="EMBL" id="RHW35819.1"/>
    </source>
</evidence>
<comment type="caution">
    <text evidence="5">The sequence shown here is derived from an EMBL/GenBank/DDBJ whole genome shotgun (WGS) entry which is preliminary data.</text>
</comment>
<dbReference type="EMBL" id="QWEI01000006">
    <property type="protein sequence ID" value="RHW35819.1"/>
    <property type="molecule type" value="Genomic_DNA"/>
</dbReference>
<reference evidence="5 6" key="1">
    <citation type="submission" date="2018-08" db="EMBL/GenBank/DDBJ databases">
        <title>Lysinibacillus sp. YLB-03 draft genome sequence.</title>
        <authorList>
            <person name="Yu L."/>
        </authorList>
    </citation>
    <scope>NUCLEOTIDE SEQUENCE [LARGE SCALE GENOMIC DNA]</scope>
    <source>
        <strain evidence="5 6">YLB-03</strain>
    </source>
</reference>
<keyword evidence="3" id="KW-0812">Transmembrane</keyword>
<dbReference type="CDD" id="cd10954">
    <property type="entry name" value="CE4_CtAXE_like"/>
    <property type="match status" value="1"/>
</dbReference>
<dbReference type="Pfam" id="PF01522">
    <property type="entry name" value="Polysacc_deac_1"/>
    <property type="match status" value="1"/>
</dbReference>
<evidence type="ECO:0000256" key="1">
    <source>
        <dbReference type="ARBA" id="ARBA00022723"/>
    </source>
</evidence>
<dbReference type="Pfam" id="PF11738">
    <property type="entry name" value="DUF3298"/>
    <property type="match status" value="1"/>
</dbReference>
<dbReference type="InterPro" id="IPR050248">
    <property type="entry name" value="Polysacc_deacetylase_ArnD"/>
</dbReference>
<evidence type="ECO:0000313" key="6">
    <source>
        <dbReference type="Proteomes" id="UP000265692"/>
    </source>
</evidence>
<keyword evidence="3" id="KW-1133">Transmembrane helix</keyword>
<protein>
    <submittedName>
        <fullName evidence="5">DUF3298 domain-containing protein</fullName>
    </submittedName>
</protein>
<keyword evidence="3" id="KW-0472">Membrane</keyword>
<sequence>MEQQHTKGENLPLKRYKWIEVLLISVIFMLSAIVGGFMVLNGDSKFQNATALASNSNPGNGIKEVKAAEQAVIEVESDFEGIRLFKDNSIDPANPYKIIYPSTKFKPVNQKITDYIKATKQQYITKIQDSKNEMKNNLSIAVKITPYKENYYSILMTKKETVNGKNVGDAYYTLFFNRKTGELIDSKKIFNQNVEHLKKLSKYVNQKMLEQKSYKNHINIKKWNILSYPYWKNYNRFVIENDAFVLYYDQGAFTDESVGTPKLSIPMSFLNPILGSAFQTSVKSDITILQPVPKKSLGKKVALTFDDGPHHKITRQVLDLLAQYDAKATFFIVGNQVAGNESIVKAILAEGHEIGNHSWSHPNLTKLSPSNVSAQVDKTNNTIFKITGHYPTVFRPPYGEKNKTVEDSVSTPLVMWTIDTLDWKYRDSSKLLPKIQKTLKNNDVILMHDIHQSTADGLEKVLIYLQKEGYECVTVSELKGYGK</sequence>
<keyword evidence="6" id="KW-1185">Reference proteome</keyword>
<accession>A0A396S6S8</accession>
<feature type="domain" description="NodB homology" evidence="4">
    <location>
        <begin position="299"/>
        <end position="473"/>
    </location>
</feature>
<dbReference type="Gene3D" id="3.90.640.20">
    <property type="entry name" value="Heat-shock cognate protein, ATPase"/>
    <property type="match status" value="1"/>
</dbReference>
<evidence type="ECO:0000259" key="4">
    <source>
        <dbReference type="PROSITE" id="PS51677"/>
    </source>
</evidence>
<dbReference type="Proteomes" id="UP000265692">
    <property type="component" value="Unassembled WGS sequence"/>
</dbReference>
<dbReference type="InterPro" id="IPR011330">
    <property type="entry name" value="Glyco_hydro/deAcase_b/a-brl"/>
</dbReference>
<dbReference type="Gene3D" id="3.20.20.370">
    <property type="entry name" value="Glycoside hydrolase/deacetylase"/>
    <property type="match status" value="1"/>
</dbReference>